<feature type="compositionally biased region" description="Low complexity" evidence="4">
    <location>
        <begin position="174"/>
        <end position="212"/>
    </location>
</feature>
<dbReference type="AlphaFoldDB" id="A0A177MBC9"/>
<gene>
    <name evidence="7" type="ORF">A1353_15360</name>
</gene>
<dbReference type="PANTHER" id="PTHR30332:SF17">
    <property type="entry name" value="TYPE IV PILIATION SYSTEM PROTEIN DR_0774-RELATED"/>
    <property type="match status" value="1"/>
</dbReference>
<keyword evidence="1" id="KW-0813">Transport</keyword>
<dbReference type="InterPro" id="IPR011514">
    <property type="entry name" value="Secretin_N_2"/>
</dbReference>
<evidence type="ECO:0000256" key="4">
    <source>
        <dbReference type="SAM" id="MobiDB-lite"/>
    </source>
</evidence>
<evidence type="ECO:0000259" key="6">
    <source>
        <dbReference type="SMART" id="SM00965"/>
    </source>
</evidence>
<dbReference type="GO" id="GO:0019867">
    <property type="term" value="C:outer membrane"/>
    <property type="evidence" value="ECO:0007669"/>
    <property type="project" value="InterPro"/>
</dbReference>
<dbReference type="GO" id="GO:0009306">
    <property type="term" value="P:protein secretion"/>
    <property type="evidence" value="ECO:0007669"/>
    <property type="project" value="InterPro"/>
</dbReference>
<dbReference type="InterPro" id="IPR001775">
    <property type="entry name" value="GspD/PilQ"/>
</dbReference>
<dbReference type="Gene3D" id="3.30.1370.130">
    <property type="match status" value="1"/>
</dbReference>
<keyword evidence="2" id="KW-0472">Membrane</keyword>
<feature type="chain" id="PRO_5008067844" description="Secretin/TonB short N-terminal domain-containing protein" evidence="5">
    <location>
        <begin position="27"/>
        <end position="562"/>
    </location>
</feature>
<dbReference type="InterPro" id="IPR004846">
    <property type="entry name" value="T2SS/T3SS_dom"/>
</dbReference>
<feature type="region of interest" description="Disordered" evidence="4">
    <location>
        <begin position="169"/>
        <end position="212"/>
    </location>
</feature>
<evidence type="ECO:0000313" key="8">
    <source>
        <dbReference type="Proteomes" id="UP000077763"/>
    </source>
</evidence>
<evidence type="ECO:0000313" key="7">
    <source>
        <dbReference type="EMBL" id="OAI03028.1"/>
    </source>
</evidence>
<name>A0A177MBC9_METMH</name>
<dbReference type="Proteomes" id="UP000077763">
    <property type="component" value="Unassembled WGS sequence"/>
</dbReference>
<sequence>MNPMLNTFVIVTATLTLLLAACSETAAVKTANVDKTFPTAVVPSNTPSPTPPTAVTDALIPDFNQTLLGEPLASRSATFNVSVHEVDAREFFMSLVVDSQENMVVHPDVTGRISLELKNVSVAQVLSAVQKVYGYDYSKTDIGYIIYPATLQTKIFKIDRIDLLREGSSNTRVSSGQINNNSRRNNSYNQNNDNNSPGNNPNGNSNSTSGSWITTSSKTDFWEELQLSLSAIVDVDAASNGNTESNELSNPKTGSKVVINKQTGIVVVRANPTQMREVEKLVESTQGQIARQVVIEAKILEIILDDKHQDGVNWANIVREGSKAFLTASNPLPSIVAGTTEVFTLGIRSGDFYAFIELMEGQGKTNILSSPRISTLNNQKAVIKVGEDEYFITDIASNNSLSAATNTVTQDITWTPFFSGIALDVTPQISDSNNITLHIHPSITRVRQDDKKFSINGDDNSLPMARNTVRESDSIVHAENGQIIVIGGLMQENREENKQGVSLLSRIPYLGNAFRENQGTGRKSELVILLKPTIIGNSQDWNAPIEDSRERMQQLERKQLWK</sequence>
<evidence type="ECO:0000256" key="1">
    <source>
        <dbReference type="ARBA" id="ARBA00022448"/>
    </source>
</evidence>
<keyword evidence="5" id="KW-0732">Signal</keyword>
<accession>A0A177MBC9</accession>
<dbReference type="InterPro" id="IPR050810">
    <property type="entry name" value="Bact_Secretion_Sys_Channel"/>
</dbReference>
<dbReference type="EMBL" id="LUUH01000060">
    <property type="protein sequence ID" value="OAI03028.1"/>
    <property type="molecule type" value="Genomic_DNA"/>
</dbReference>
<reference evidence="7 8" key="1">
    <citation type="submission" date="2016-03" db="EMBL/GenBank/DDBJ databases">
        <authorList>
            <person name="Ploux O."/>
        </authorList>
    </citation>
    <scope>NUCLEOTIDE SEQUENCE [LARGE SCALE GENOMIC DNA]</scope>
    <source>
        <strain evidence="7 8">R-45371</strain>
    </source>
</reference>
<keyword evidence="3" id="KW-0998">Cell outer membrane</keyword>
<proteinExistence type="predicted"/>
<feature type="domain" description="Secretin/TonB short N-terminal" evidence="6">
    <location>
        <begin position="93"/>
        <end position="149"/>
    </location>
</feature>
<feature type="signal peptide" evidence="5">
    <location>
        <begin position="1"/>
        <end position="26"/>
    </location>
</feature>
<dbReference type="Pfam" id="PF07655">
    <property type="entry name" value="Secretin_N_2"/>
    <property type="match status" value="1"/>
</dbReference>
<dbReference type="PANTHER" id="PTHR30332">
    <property type="entry name" value="PROBABLE GENERAL SECRETION PATHWAY PROTEIN D"/>
    <property type="match status" value="1"/>
</dbReference>
<protein>
    <recommendedName>
        <fullName evidence="6">Secretin/TonB short N-terminal domain-containing protein</fullName>
    </recommendedName>
</protein>
<dbReference type="GO" id="GO:0009297">
    <property type="term" value="P:pilus assembly"/>
    <property type="evidence" value="ECO:0007669"/>
    <property type="project" value="InterPro"/>
</dbReference>
<dbReference type="Pfam" id="PF00263">
    <property type="entry name" value="Secretin"/>
    <property type="match status" value="1"/>
</dbReference>
<comment type="caution">
    <text evidence="7">The sequence shown here is derived from an EMBL/GenBank/DDBJ whole genome shotgun (WGS) entry which is preliminary data.</text>
</comment>
<dbReference type="SMART" id="SM00965">
    <property type="entry name" value="STN"/>
    <property type="match status" value="1"/>
</dbReference>
<dbReference type="InterPro" id="IPR011662">
    <property type="entry name" value="Secretin/TonB_short_N"/>
</dbReference>
<evidence type="ECO:0000256" key="3">
    <source>
        <dbReference type="ARBA" id="ARBA00023237"/>
    </source>
</evidence>
<organism evidence="7 8">
    <name type="scientific">Methylomonas methanica</name>
    <dbReference type="NCBI Taxonomy" id="421"/>
    <lineage>
        <taxon>Bacteria</taxon>
        <taxon>Pseudomonadati</taxon>
        <taxon>Pseudomonadota</taxon>
        <taxon>Gammaproteobacteria</taxon>
        <taxon>Methylococcales</taxon>
        <taxon>Methylococcaceae</taxon>
        <taxon>Methylomonas</taxon>
    </lineage>
</organism>
<dbReference type="NCBIfam" id="TIGR02519">
    <property type="entry name" value="pilus_MshL"/>
    <property type="match status" value="1"/>
</dbReference>
<evidence type="ECO:0000256" key="2">
    <source>
        <dbReference type="ARBA" id="ARBA00023136"/>
    </source>
</evidence>
<evidence type="ECO:0000256" key="5">
    <source>
        <dbReference type="SAM" id="SignalP"/>
    </source>
</evidence>
<dbReference type="InterPro" id="IPR013358">
    <property type="entry name" value="Pilus_biogenesis_MshL"/>
</dbReference>
<dbReference type="GO" id="GO:0015627">
    <property type="term" value="C:type II protein secretion system complex"/>
    <property type="evidence" value="ECO:0007669"/>
    <property type="project" value="TreeGrafter"/>
</dbReference>
<dbReference type="PRINTS" id="PR00811">
    <property type="entry name" value="BCTERIALGSPD"/>
</dbReference>